<gene>
    <name evidence="1" type="ORF">SPELUC_LOCUS6133</name>
</gene>
<organism evidence="1 2">
    <name type="scientific">Cetraspora pellucida</name>
    <dbReference type="NCBI Taxonomy" id="1433469"/>
    <lineage>
        <taxon>Eukaryota</taxon>
        <taxon>Fungi</taxon>
        <taxon>Fungi incertae sedis</taxon>
        <taxon>Mucoromycota</taxon>
        <taxon>Glomeromycotina</taxon>
        <taxon>Glomeromycetes</taxon>
        <taxon>Diversisporales</taxon>
        <taxon>Gigasporaceae</taxon>
        <taxon>Cetraspora</taxon>
    </lineage>
</organism>
<dbReference type="Proteomes" id="UP000789366">
    <property type="component" value="Unassembled WGS sequence"/>
</dbReference>
<dbReference type="EMBL" id="CAJVPW010006928">
    <property type="protein sequence ID" value="CAG8574848.1"/>
    <property type="molecule type" value="Genomic_DNA"/>
</dbReference>
<keyword evidence="2" id="KW-1185">Reference proteome</keyword>
<accession>A0ACA9M8T6</accession>
<comment type="caution">
    <text evidence="1">The sequence shown here is derived from an EMBL/GenBank/DDBJ whole genome shotgun (WGS) entry which is preliminary data.</text>
</comment>
<evidence type="ECO:0000313" key="2">
    <source>
        <dbReference type="Proteomes" id="UP000789366"/>
    </source>
</evidence>
<feature type="non-terminal residue" evidence="1">
    <location>
        <position position="172"/>
    </location>
</feature>
<proteinExistence type="predicted"/>
<reference evidence="1" key="1">
    <citation type="submission" date="2021-06" db="EMBL/GenBank/DDBJ databases">
        <authorList>
            <person name="Kallberg Y."/>
            <person name="Tangrot J."/>
            <person name="Rosling A."/>
        </authorList>
    </citation>
    <scope>NUCLEOTIDE SEQUENCE</scope>
    <source>
        <strain evidence="1">28 12/20/2015</strain>
    </source>
</reference>
<name>A0ACA9M8T6_9GLOM</name>
<sequence>MSLTDLDYKSGHRKHIFYKYWLASRPEGVTLKEEKPAEEEFKPINDDDALVKEANLVIAEYGWLQIGRIKKGFINFQVQSVKEYFVLKCYRQKQYKPDHKELSFGKVSDKVKSKVKPKKWGLIERLPNAVKHSRPPTKLSRKNINVSEMKNVPEAYPDFLSNEPTTTLVCSP</sequence>
<protein>
    <submittedName>
        <fullName evidence="1">7135_t:CDS:1</fullName>
    </submittedName>
</protein>
<evidence type="ECO:0000313" key="1">
    <source>
        <dbReference type="EMBL" id="CAG8574848.1"/>
    </source>
</evidence>